<organism evidence="1 2">
    <name type="scientific">Lophiostoma macrostomum CBS 122681</name>
    <dbReference type="NCBI Taxonomy" id="1314788"/>
    <lineage>
        <taxon>Eukaryota</taxon>
        <taxon>Fungi</taxon>
        <taxon>Dikarya</taxon>
        <taxon>Ascomycota</taxon>
        <taxon>Pezizomycotina</taxon>
        <taxon>Dothideomycetes</taxon>
        <taxon>Pleosporomycetidae</taxon>
        <taxon>Pleosporales</taxon>
        <taxon>Lophiostomataceae</taxon>
        <taxon>Lophiostoma</taxon>
    </lineage>
</organism>
<dbReference type="PANTHER" id="PTHR38111">
    <property type="entry name" value="ZN(2)-C6 FUNGAL-TYPE DOMAIN-CONTAINING PROTEIN-RELATED"/>
    <property type="match status" value="1"/>
</dbReference>
<evidence type="ECO:0000313" key="2">
    <source>
        <dbReference type="Proteomes" id="UP000799324"/>
    </source>
</evidence>
<dbReference type="InterPro" id="IPR053178">
    <property type="entry name" value="Osmoadaptation_assoc"/>
</dbReference>
<gene>
    <name evidence="1" type="ORF">K491DRAFT_711029</name>
</gene>
<proteinExistence type="predicted"/>
<sequence>MSSSASSAESMSATTLPVRLVRVSQRFGEHGTLFQKWHRSDVSTGAMRHGNMPLSPVEARRYRLVKCFDQGPLGMRFGLLGSWLKDLPKRLDTSVALDDAVSLLSNIHERMLNSPTIDPAMEWVRPSAYGKALSSLKNALGDPQEAYKVETLAASMLLLIIEDKFGSLSGFSVLHHAGGVTKLLQVRGPQTLKNDFEWNLVASIRGPVLSQSVITGVSCYLTEPRWKYLEEFTPSTQAGCILQELLTQVTQWPGWVARMRRLHTGSLPSGEVDELRADMTRVERRLRPLFIVITEAMEESVHVTTIPSANPDYNIGVAYDFKEDGWAALINMYVGFALVLDNMINYLNDTVSNGNATDVCDAGFPNVMSIPRAPPWIEIWTLSSRCREENQTITGLPHTPTLNKAVGVGAVVNEIMAVAMNKAMTAAMNKAIGTSVKKALGS</sequence>
<protein>
    <submittedName>
        <fullName evidence="1">Uncharacterized protein</fullName>
    </submittedName>
</protein>
<accession>A0A6A6TM30</accession>
<dbReference type="AlphaFoldDB" id="A0A6A6TM30"/>
<keyword evidence="2" id="KW-1185">Reference proteome</keyword>
<dbReference type="OrthoDB" id="4314040at2759"/>
<reference evidence="1" key="1">
    <citation type="journal article" date="2020" name="Stud. Mycol.">
        <title>101 Dothideomycetes genomes: a test case for predicting lifestyles and emergence of pathogens.</title>
        <authorList>
            <person name="Haridas S."/>
            <person name="Albert R."/>
            <person name="Binder M."/>
            <person name="Bloem J."/>
            <person name="Labutti K."/>
            <person name="Salamov A."/>
            <person name="Andreopoulos B."/>
            <person name="Baker S."/>
            <person name="Barry K."/>
            <person name="Bills G."/>
            <person name="Bluhm B."/>
            <person name="Cannon C."/>
            <person name="Castanera R."/>
            <person name="Culley D."/>
            <person name="Daum C."/>
            <person name="Ezra D."/>
            <person name="Gonzalez J."/>
            <person name="Henrissat B."/>
            <person name="Kuo A."/>
            <person name="Liang C."/>
            <person name="Lipzen A."/>
            <person name="Lutzoni F."/>
            <person name="Magnuson J."/>
            <person name="Mondo S."/>
            <person name="Nolan M."/>
            <person name="Ohm R."/>
            <person name="Pangilinan J."/>
            <person name="Park H.-J."/>
            <person name="Ramirez L."/>
            <person name="Alfaro M."/>
            <person name="Sun H."/>
            <person name="Tritt A."/>
            <person name="Yoshinaga Y."/>
            <person name="Zwiers L.-H."/>
            <person name="Turgeon B."/>
            <person name="Goodwin S."/>
            <person name="Spatafora J."/>
            <person name="Crous P."/>
            <person name="Grigoriev I."/>
        </authorList>
    </citation>
    <scope>NUCLEOTIDE SEQUENCE</scope>
    <source>
        <strain evidence="1">CBS 122681</strain>
    </source>
</reference>
<name>A0A6A6TM30_9PLEO</name>
<dbReference type="Proteomes" id="UP000799324">
    <property type="component" value="Unassembled WGS sequence"/>
</dbReference>
<evidence type="ECO:0000313" key="1">
    <source>
        <dbReference type="EMBL" id="KAF2661115.1"/>
    </source>
</evidence>
<dbReference type="EMBL" id="MU004295">
    <property type="protein sequence ID" value="KAF2661115.1"/>
    <property type="molecule type" value="Genomic_DNA"/>
</dbReference>